<dbReference type="OrthoDB" id="268421at2759"/>
<dbReference type="Gene3D" id="1.10.287.1130">
    <property type="entry name" value="CytochromE C oxidase copper chaperone"/>
    <property type="match status" value="1"/>
</dbReference>
<dbReference type="InterPro" id="IPR009069">
    <property type="entry name" value="Cys_alpha_HP_mot_SF"/>
</dbReference>
<keyword evidence="2" id="KW-1185">Reference proteome</keyword>
<dbReference type="GeneID" id="94169441"/>
<evidence type="ECO:0000313" key="1">
    <source>
        <dbReference type="EMBL" id="KAG5470864.1"/>
    </source>
</evidence>
<dbReference type="AlphaFoldDB" id="A0A836GCF4"/>
<name>A0A836GCF4_LEIEN</name>
<proteinExistence type="predicted"/>
<accession>A0A836GCF4</accession>
<dbReference type="Proteomes" id="UP000674179">
    <property type="component" value="Chromosome 32"/>
</dbReference>
<dbReference type="SUPFAM" id="SSF47072">
    <property type="entry name" value="Cysteine alpha-hairpin motif"/>
    <property type="match status" value="1"/>
</dbReference>
<evidence type="ECO:0000313" key="2">
    <source>
        <dbReference type="Proteomes" id="UP000674179"/>
    </source>
</evidence>
<dbReference type="KEGG" id="lenr:94169441"/>
<sequence length="113" mass="12644">MGREILLDDVCAGEANGWSVCLESNLGDENLHKKCGMHQQKFDACVAAWRANVGSSVQLKGKNEGEPPSQCAAMSCLIGECLRKYNYNFDRCTPHTQFFKHCVKSFYGRDYVS</sequence>
<dbReference type="EMBL" id="JAFHKP010000032">
    <property type="protein sequence ID" value="KAG5470864.1"/>
    <property type="molecule type" value="Genomic_DNA"/>
</dbReference>
<reference evidence="1 2" key="1">
    <citation type="submission" date="2021-02" db="EMBL/GenBank/DDBJ databases">
        <title>Leishmania (Mundinia) enrietti genome sequencing and assembly.</title>
        <authorList>
            <person name="Almutairi H."/>
            <person name="Gatherer D."/>
        </authorList>
    </citation>
    <scope>NUCLEOTIDE SEQUENCE [LARGE SCALE GENOMIC DNA]</scope>
    <source>
        <strain evidence="1">CUR178</strain>
    </source>
</reference>
<comment type="caution">
    <text evidence="1">The sequence shown here is derived from an EMBL/GenBank/DDBJ whole genome shotgun (WGS) entry which is preliminary data.</text>
</comment>
<organism evidence="1 2">
    <name type="scientific">Leishmania enriettii</name>
    <dbReference type="NCBI Taxonomy" id="5663"/>
    <lineage>
        <taxon>Eukaryota</taxon>
        <taxon>Discoba</taxon>
        <taxon>Euglenozoa</taxon>
        <taxon>Kinetoplastea</taxon>
        <taxon>Metakinetoplastina</taxon>
        <taxon>Trypanosomatida</taxon>
        <taxon>Trypanosomatidae</taxon>
        <taxon>Leishmaniinae</taxon>
        <taxon>Leishmania</taxon>
    </lineage>
</organism>
<protein>
    <submittedName>
        <fullName evidence="1">Uncharacterized protein</fullName>
    </submittedName>
</protein>
<gene>
    <name evidence="1" type="ORF">CUR178_02170</name>
</gene>
<dbReference type="RefSeq" id="XP_067690034.1">
    <property type="nucleotide sequence ID" value="XM_067833931.1"/>
</dbReference>